<evidence type="ECO:0000313" key="5">
    <source>
        <dbReference type="EMBL" id="SQI54902.1"/>
    </source>
</evidence>
<dbReference type="PROSITE" id="PS51671">
    <property type="entry name" value="ACT"/>
    <property type="match status" value="1"/>
</dbReference>
<dbReference type="SUPFAM" id="SSF54631">
    <property type="entry name" value="CBS-domain pair"/>
    <property type="match status" value="1"/>
</dbReference>
<sequence length="215" mass="24058">MIVEQIMTKDVATLSPSDSIKLALQLMRDRKIRHIPLVNNEKEVIGLVTDRDIKVATPIVLAEDALKEIIDMPLSSIMTRNIITGHPLDFVEEITVLFYDHKIGCLPIVSGGKLVGIITSTDLLHTMVELTGANKPGSQIEIKVENRTGLLYEVAAVFRMHKINIHSVLVYPDPTNEHYKILVFRVATMNPLRVVEKLNDDGLNVLWPKLPGMHS</sequence>
<dbReference type="KEGG" id="blen:NCTC4824_01347"/>
<keyword evidence="5" id="KW-0560">Oxidoreductase</keyword>
<dbReference type="InterPro" id="IPR045865">
    <property type="entry name" value="ACT-like_dom_sf"/>
</dbReference>
<dbReference type="Gene3D" id="3.30.70.260">
    <property type="match status" value="1"/>
</dbReference>
<dbReference type="PANTHER" id="PTHR43080:SF2">
    <property type="entry name" value="CBS DOMAIN-CONTAINING PROTEIN"/>
    <property type="match status" value="1"/>
</dbReference>
<dbReference type="CDD" id="cd04883">
    <property type="entry name" value="ACT_AcuB"/>
    <property type="match status" value="1"/>
</dbReference>
<organism evidence="5 6">
    <name type="scientific">Lederbergia lenta</name>
    <name type="common">Bacillus lentus</name>
    <dbReference type="NCBI Taxonomy" id="1467"/>
    <lineage>
        <taxon>Bacteria</taxon>
        <taxon>Bacillati</taxon>
        <taxon>Bacillota</taxon>
        <taxon>Bacilli</taxon>
        <taxon>Bacillales</taxon>
        <taxon>Bacillaceae</taxon>
        <taxon>Lederbergia</taxon>
    </lineage>
</organism>
<keyword evidence="6" id="KW-1185">Reference proteome</keyword>
<reference evidence="5 6" key="1">
    <citation type="submission" date="2018-06" db="EMBL/GenBank/DDBJ databases">
        <authorList>
            <consortium name="Pathogen Informatics"/>
            <person name="Doyle S."/>
        </authorList>
    </citation>
    <scope>NUCLEOTIDE SEQUENCE [LARGE SCALE GENOMIC DNA]</scope>
    <source>
        <strain evidence="5 6">NCTC4824</strain>
    </source>
</reference>
<dbReference type="InterPro" id="IPR002912">
    <property type="entry name" value="ACT_dom"/>
</dbReference>
<gene>
    <name evidence="5" type="primary">acuB</name>
    <name evidence="5" type="ORF">NCTC4824_01347</name>
</gene>
<dbReference type="PROSITE" id="PS51371">
    <property type="entry name" value="CBS"/>
    <property type="match status" value="2"/>
</dbReference>
<proteinExistence type="predicted"/>
<dbReference type="Pfam" id="PF00571">
    <property type="entry name" value="CBS"/>
    <property type="match status" value="2"/>
</dbReference>
<dbReference type="CDD" id="cd04584">
    <property type="entry name" value="CBS_pair_AcuB_like"/>
    <property type="match status" value="1"/>
</dbReference>
<dbReference type="EC" id="1.1.1.205" evidence="5"/>
<dbReference type="RefSeq" id="WP_066136837.1">
    <property type="nucleotide sequence ID" value="NZ_CBCSGM010000001.1"/>
</dbReference>
<name>A0A2X4W7I9_LEDLE</name>
<dbReference type="Pfam" id="PF01842">
    <property type="entry name" value="ACT"/>
    <property type="match status" value="1"/>
</dbReference>
<dbReference type="InterPro" id="IPR046342">
    <property type="entry name" value="CBS_dom_sf"/>
</dbReference>
<evidence type="ECO:0000256" key="2">
    <source>
        <dbReference type="PROSITE-ProRule" id="PRU00703"/>
    </source>
</evidence>
<feature type="domain" description="CBS" evidence="3">
    <location>
        <begin position="7"/>
        <end position="66"/>
    </location>
</feature>
<dbReference type="SUPFAM" id="SSF55021">
    <property type="entry name" value="ACT-like"/>
    <property type="match status" value="1"/>
</dbReference>
<dbReference type="SMART" id="SM00116">
    <property type="entry name" value="CBS"/>
    <property type="match status" value="2"/>
</dbReference>
<dbReference type="PANTHER" id="PTHR43080">
    <property type="entry name" value="CBS DOMAIN-CONTAINING PROTEIN CBSX3, MITOCHONDRIAL"/>
    <property type="match status" value="1"/>
</dbReference>
<dbReference type="GO" id="GO:0003938">
    <property type="term" value="F:IMP dehydrogenase activity"/>
    <property type="evidence" value="ECO:0007669"/>
    <property type="project" value="UniProtKB-EC"/>
</dbReference>
<feature type="domain" description="ACT" evidence="4">
    <location>
        <begin position="139"/>
        <end position="213"/>
    </location>
</feature>
<protein>
    <submittedName>
        <fullName evidence="5">Acetoin utilization protein AcuB</fullName>
        <ecNumber evidence="5">1.1.1.205</ecNumber>
    </submittedName>
</protein>
<feature type="domain" description="CBS" evidence="3">
    <location>
        <begin position="78"/>
        <end position="136"/>
    </location>
</feature>
<keyword evidence="1 2" id="KW-0129">CBS domain</keyword>
<dbReference type="Proteomes" id="UP000249134">
    <property type="component" value="Chromosome 1"/>
</dbReference>
<accession>A0A2X4W7I9</accession>
<dbReference type="EMBL" id="LS483476">
    <property type="protein sequence ID" value="SQI54902.1"/>
    <property type="molecule type" value="Genomic_DNA"/>
</dbReference>
<dbReference type="STRING" id="1348624.GCA_001591545_00440"/>
<evidence type="ECO:0000259" key="4">
    <source>
        <dbReference type="PROSITE" id="PS51671"/>
    </source>
</evidence>
<evidence type="ECO:0000256" key="1">
    <source>
        <dbReference type="ARBA" id="ARBA00023122"/>
    </source>
</evidence>
<dbReference type="InterPro" id="IPR051257">
    <property type="entry name" value="Diverse_CBS-Domain"/>
</dbReference>
<dbReference type="AlphaFoldDB" id="A0A2X4W7I9"/>
<dbReference type="Gene3D" id="3.10.580.10">
    <property type="entry name" value="CBS-domain"/>
    <property type="match status" value="1"/>
</dbReference>
<dbReference type="InterPro" id="IPR000644">
    <property type="entry name" value="CBS_dom"/>
</dbReference>
<evidence type="ECO:0000313" key="6">
    <source>
        <dbReference type="Proteomes" id="UP000249134"/>
    </source>
</evidence>
<evidence type="ECO:0000259" key="3">
    <source>
        <dbReference type="PROSITE" id="PS51371"/>
    </source>
</evidence>